<dbReference type="Proteomes" id="UP000076580">
    <property type="component" value="Chromosome 01"/>
</dbReference>
<dbReference type="InParanoid" id="A0A151GT85"/>
<comment type="caution">
    <text evidence="2">The sequence shown here is derived from an EMBL/GenBank/DDBJ whole genome shotgun (WGS) entry which is preliminary data.</text>
</comment>
<feature type="region of interest" description="Disordered" evidence="1">
    <location>
        <begin position="32"/>
        <end position="80"/>
    </location>
</feature>
<evidence type="ECO:0000256" key="1">
    <source>
        <dbReference type="SAM" id="MobiDB-lite"/>
    </source>
</evidence>
<keyword evidence="3" id="KW-1185">Reference proteome</keyword>
<dbReference type="EMBL" id="LAYC01000001">
    <property type="protein sequence ID" value="KYK60329.1"/>
    <property type="molecule type" value="Genomic_DNA"/>
</dbReference>
<gene>
    <name evidence="2" type="ORF">DCS_01466</name>
</gene>
<name>A0A151GT85_DRECN</name>
<evidence type="ECO:0000313" key="2">
    <source>
        <dbReference type="EMBL" id="KYK60329.1"/>
    </source>
</evidence>
<protein>
    <submittedName>
        <fullName evidence="2">Uncharacterized protein</fullName>
    </submittedName>
</protein>
<reference evidence="2 3" key="1">
    <citation type="journal article" date="2016" name="Sci. Rep.">
        <title>Insights into Adaptations to a Near-Obligate Nematode Endoparasitic Lifestyle from the Finished Genome of Drechmeria coniospora.</title>
        <authorList>
            <person name="Zhang L."/>
            <person name="Zhou Z."/>
            <person name="Guo Q."/>
            <person name="Fokkens L."/>
            <person name="Miskei M."/>
            <person name="Pocsi I."/>
            <person name="Zhang W."/>
            <person name="Chen M."/>
            <person name="Wang L."/>
            <person name="Sun Y."/>
            <person name="Donzelli B.G."/>
            <person name="Gibson D.M."/>
            <person name="Nelson D.R."/>
            <person name="Luo J.G."/>
            <person name="Rep M."/>
            <person name="Liu H."/>
            <person name="Yang S."/>
            <person name="Wang J."/>
            <person name="Krasnoff S.B."/>
            <person name="Xu Y."/>
            <person name="Molnar I."/>
            <person name="Lin M."/>
        </authorList>
    </citation>
    <scope>NUCLEOTIDE SEQUENCE [LARGE SCALE GENOMIC DNA]</scope>
    <source>
        <strain evidence="2 3">ARSEF 6962</strain>
    </source>
</reference>
<feature type="compositionally biased region" description="Basic residues" evidence="1">
    <location>
        <begin position="50"/>
        <end position="65"/>
    </location>
</feature>
<dbReference type="GeneID" id="63714109"/>
<dbReference type="RefSeq" id="XP_040659681.1">
    <property type="nucleotide sequence ID" value="XM_040798798.1"/>
</dbReference>
<sequence length="373" mass="39925">MRPSFGMCMSPIVSRTNGRRVAIRPHARLLPTTRLRGGDGAPRQFQCQRRPAKRHDARASSKRRAAAGQRRPSQMHATLPSGEANGAFAVEWHRHHAQRAHAHRASSTLWLADELAGCAGQVRWHWHMRRMAVSVTAGLQGIVSSSKGAAQPVTAAPLAGCTWNKKANKDPDWSDAARNSRVMSPTHQLNHHRVRKCGAPDGLGANSVDGSNAPGRSVGVARLVLVVGEGGWRVCASSGIRGGGRAPRRNSLRATPRRKATPSSGRAVGSDAADDLRPLRLQLGRVSFVRLLLALGTSAWVPGRRGGGRVTCVLETAAPVVLQQAVIAAVLTLAKAAIADDALGRLLAVLGVAANLLWGHDGGRRMEDGEWWW</sequence>
<proteinExistence type="predicted"/>
<organism evidence="2 3">
    <name type="scientific">Drechmeria coniospora</name>
    <name type="common">Nematophagous fungus</name>
    <name type="synonym">Meria coniospora</name>
    <dbReference type="NCBI Taxonomy" id="98403"/>
    <lineage>
        <taxon>Eukaryota</taxon>
        <taxon>Fungi</taxon>
        <taxon>Dikarya</taxon>
        <taxon>Ascomycota</taxon>
        <taxon>Pezizomycotina</taxon>
        <taxon>Sordariomycetes</taxon>
        <taxon>Hypocreomycetidae</taxon>
        <taxon>Hypocreales</taxon>
        <taxon>Ophiocordycipitaceae</taxon>
        <taxon>Drechmeria</taxon>
    </lineage>
</organism>
<evidence type="ECO:0000313" key="3">
    <source>
        <dbReference type="Proteomes" id="UP000076580"/>
    </source>
</evidence>
<feature type="compositionally biased region" description="Basic residues" evidence="1">
    <location>
        <begin position="246"/>
        <end position="260"/>
    </location>
</feature>
<dbReference type="AlphaFoldDB" id="A0A151GT85"/>
<feature type="region of interest" description="Disordered" evidence="1">
    <location>
        <begin position="238"/>
        <end position="271"/>
    </location>
</feature>
<accession>A0A151GT85</accession>